<comment type="caution">
    <text evidence="1">The sequence shown here is derived from an EMBL/GenBank/DDBJ whole genome shotgun (WGS) entry which is preliminary data.</text>
</comment>
<dbReference type="Proteomes" id="UP001501126">
    <property type="component" value="Unassembled WGS sequence"/>
</dbReference>
<proteinExistence type="predicted"/>
<keyword evidence="2" id="KW-1185">Reference proteome</keyword>
<dbReference type="RefSeq" id="WP_343786443.1">
    <property type="nucleotide sequence ID" value="NZ_BAAAFH010000011.1"/>
</dbReference>
<dbReference type="InterPro" id="IPR018534">
    <property type="entry name" value="Tet_reg_excision_RteC"/>
</dbReference>
<gene>
    <name evidence="1" type="ORF">GCM10009118_16140</name>
</gene>
<protein>
    <submittedName>
        <fullName evidence="1">RteC domain-containing protein</fullName>
    </submittedName>
</protein>
<sequence>MLSDFEKSLSDIEIEIDDILKLSEVCTQYCEAMIAKLKVDFLNRKKLSESEEITFFKNIKPLFVSRLIYYISIYNIETNRPNGSIKIKRKYLQIELNKLKNYFDENLDFYRYYRTGSNYLDHKYFVRGKQDLRLSLDAHTYEFDNEFCTSHDFKISTILANDLLQVHLENELMKLDFNSTTRDTEFIPKNMMRWTGSKVSLIELMYALHQSGSFNNGQTDIKSMAAYLEKIFDIELGNYYRTWLELKIRQNPTKFLDSLADSLNRRIEEDDEK</sequence>
<evidence type="ECO:0000313" key="2">
    <source>
        <dbReference type="Proteomes" id="UP001501126"/>
    </source>
</evidence>
<evidence type="ECO:0000313" key="1">
    <source>
        <dbReference type="EMBL" id="GAA0875205.1"/>
    </source>
</evidence>
<name>A0ABP3Y3E6_9FLAO</name>
<dbReference type="Pfam" id="PF09357">
    <property type="entry name" value="RteC"/>
    <property type="match status" value="1"/>
</dbReference>
<accession>A0ABP3Y3E6</accession>
<dbReference type="EMBL" id="BAAAFH010000011">
    <property type="protein sequence ID" value="GAA0875205.1"/>
    <property type="molecule type" value="Genomic_DNA"/>
</dbReference>
<reference evidence="2" key="1">
    <citation type="journal article" date="2019" name="Int. J. Syst. Evol. Microbiol.">
        <title>The Global Catalogue of Microorganisms (GCM) 10K type strain sequencing project: providing services to taxonomists for standard genome sequencing and annotation.</title>
        <authorList>
            <consortium name="The Broad Institute Genomics Platform"/>
            <consortium name="The Broad Institute Genome Sequencing Center for Infectious Disease"/>
            <person name="Wu L."/>
            <person name="Ma J."/>
        </authorList>
    </citation>
    <scope>NUCLEOTIDE SEQUENCE [LARGE SCALE GENOMIC DNA]</scope>
    <source>
        <strain evidence="2">JCM 16083</strain>
    </source>
</reference>
<organism evidence="1 2">
    <name type="scientific">Wandonia haliotis</name>
    <dbReference type="NCBI Taxonomy" id="574963"/>
    <lineage>
        <taxon>Bacteria</taxon>
        <taxon>Pseudomonadati</taxon>
        <taxon>Bacteroidota</taxon>
        <taxon>Flavobacteriia</taxon>
        <taxon>Flavobacteriales</taxon>
        <taxon>Crocinitomicaceae</taxon>
        <taxon>Wandonia</taxon>
    </lineage>
</organism>